<reference evidence="2" key="1">
    <citation type="submission" date="2020-01" db="EMBL/GenBank/DDBJ databases">
        <authorList>
            <consortium name="DOE Joint Genome Institute"/>
            <person name="Haridas S."/>
            <person name="Albert R."/>
            <person name="Binder M."/>
            <person name="Bloem J."/>
            <person name="Labutti K."/>
            <person name="Salamov A."/>
            <person name="Andreopoulos B."/>
            <person name="Baker S.E."/>
            <person name="Barry K."/>
            <person name="Bills G."/>
            <person name="Bluhm B.H."/>
            <person name="Cannon C."/>
            <person name="Castanera R."/>
            <person name="Culley D.E."/>
            <person name="Daum C."/>
            <person name="Ezra D."/>
            <person name="Gonzalez J.B."/>
            <person name="Henrissat B."/>
            <person name="Kuo A."/>
            <person name="Liang C."/>
            <person name="Lipzen A."/>
            <person name="Lutzoni F."/>
            <person name="Magnuson J."/>
            <person name="Mondo S."/>
            <person name="Nolan M."/>
            <person name="Ohm R."/>
            <person name="Pangilinan J."/>
            <person name="Park H.-J."/>
            <person name="Ramirez L."/>
            <person name="Alfaro M."/>
            <person name="Sun H."/>
            <person name="Tritt A."/>
            <person name="Yoshinaga Y."/>
            <person name="Zwiers L.-H."/>
            <person name="Turgeon B.G."/>
            <person name="Goodwin S.B."/>
            <person name="Spatafora J.W."/>
            <person name="Crous P.W."/>
            <person name="Grigoriev I.V."/>
        </authorList>
    </citation>
    <scope>NUCLEOTIDE SEQUENCE</scope>
    <source>
        <strain evidence="2">CBS 394.84</strain>
    </source>
</reference>
<sequence>MAMPSTNATDAHGLFATYKAIKFLLINTIIGSCVYLIFSAFPKTKHHAFHYTIIVLLLLLRVIYLVYNCFTPRRYTLQVLYYVKREMAKKGVTYEVMEGRIGELEGTQKMCAKDYRNLMGAVDKAVSELDDEERGE</sequence>
<keyword evidence="1" id="KW-0812">Transmembrane</keyword>
<comment type="caution">
    <text evidence="2">The sequence shown here is derived from an EMBL/GenBank/DDBJ whole genome shotgun (WGS) entry which is preliminary data.</text>
</comment>
<dbReference type="AlphaFoldDB" id="A0A9P4LDC2"/>
<feature type="transmembrane region" description="Helical" evidence="1">
    <location>
        <begin position="20"/>
        <end position="41"/>
    </location>
</feature>
<dbReference type="GeneID" id="63853564"/>
<evidence type="ECO:0000313" key="3">
    <source>
        <dbReference type="Proteomes" id="UP000800039"/>
    </source>
</evidence>
<evidence type="ECO:0000256" key="1">
    <source>
        <dbReference type="SAM" id="Phobius"/>
    </source>
</evidence>
<protein>
    <submittedName>
        <fullName evidence="2">Uncharacterized protein</fullName>
    </submittedName>
</protein>
<name>A0A9P4LDC2_9PLEO</name>
<proteinExistence type="predicted"/>
<organism evidence="2 3">
    <name type="scientific">Cucurbitaria berberidis CBS 394.84</name>
    <dbReference type="NCBI Taxonomy" id="1168544"/>
    <lineage>
        <taxon>Eukaryota</taxon>
        <taxon>Fungi</taxon>
        <taxon>Dikarya</taxon>
        <taxon>Ascomycota</taxon>
        <taxon>Pezizomycotina</taxon>
        <taxon>Dothideomycetes</taxon>
        <taxon>Pleosporomycetidae</taxon>
        <taxon>Pleosporales</taxon>
        <taxon>Pleosporineae</taxon>
        <taxon>Cucurbitariaceae</taxon>
        <taxon>Cucurbitaria</taxon>
    </lineage>
</organism>
<dbReference type="EMBL" id="ML976614">
    <property type="protein sequence ID" value="KAF1850237.1"/>
    <property type="molecule type" value="Genomic_DNA"/>
</dbReference>
<gene>
    <name evidence="2" type="ORF">K460DRAFT_400306</name>
</gene>
<accession>A0A9P4LDC2</accession>
<keyword evidence="3" id="KW-1185">Reference proteome</keyword>
<dbReference type="RefSeq" id="XP_040792800.1">
    <property type="nucleotide sequence ID" value="XM_040936314.1"/>
</dbReference>
<evidence type="ECO:0000313" key="2">
    <source>
        <dbReference type="EMBL" id="KAF1850237.1"/>
    </source>
</evidence>
<feature type="transmembrane region" description="Helical" evidence="1">
    <location>
        <begin position="48"/>
        <end position="67"/>
    </location>
</feature>
<keyword evidence="1" id="KW-1133">Transmembrane helix</keyword>
<dbReference type="Proteomes" id="UP000800039">
    <property type="component" value="Unassembled WGS sequence"/>
</dbReference>
<keyword evidence="1" id="KW-0472">Membrane</keyword>